<dbReference type="InterPro" id="IPR012337">
    <property type="entry name" value="RNaseH-like_sf"/>
</dbReference>
<dbReference type="EMBL" id="MT630788">
    <property type="protein sequence ID" value="QNO43068.1"/>
    <property type="molecule type" value="Genomic_DNA"/>
</dbReference>
<feature type="domain" description="Transposase IS4-like" evidence="1">
    <location>
        <begin position="113"/>
        <end position="318"/>
    </location>
</feature>
<organism evidence="4">
    <name type="scientific">Candidatus Methanogaster sp. ANME-2c ERB4</name>
    <dbReference type="NCBI Taxonomy" id="2759911"/>
    <lineage>
        <taxon>Archaea</taxon>
        <taxon>Methanobacteriati</taxon>
        <taxon>Methanobacteriota</taxon>
        <taxon>Stenosarchaea group</taxon>
        <taxon>Methanomicrobia</taxon>
        <taxon>Methanosarcinales</taxon>
        <taxon>ANME-2 cluster</taxon>
        <taxon>Candidatus Methanogasteraceae</taxon>
        <taxon>Candidatus Methanogaster</taxon>
    </lineage>
</organism>
<name>A0A7G9Y4Y4_9EURY</name>
<dbReference type="SUPFAM" id="SSF53098">
    <property type="entry name" value="Ribonuclease H-like"/>
    <property type="match status" value="1"/>
</dbReference>
<dbReference type="EMBL" id="MT631135">
    <property type="protein sequence ID" value="QNO45595.1"/>
    <property type="molecule type" value="Genomic_DNA"/>
</dbReference>
<dbReference type="GO" id="GO:0006313">
    <property type="term" value="P:DNA transposition"/>
    <property type="evidence" value="ECO:0007669"/>
    <property type="project" value="InterPro"/>
</dbReference>
<evidence type="ECO:0000313" key="2">
    <source>
        <dbReference type="EMBL" id="QNO42164.1"/>
    </source>
</evidence>
<dbReference type="EMBL" id="MT630751">
    <property type="protein sequence ID" value="QNO42577.1"/>
    <property type="molecule type" value="Genomic_DNA"/>
</dbReference>
<sequence>MQTYTNLQETILQLFVEIDLYLSKPLRTMLASLIVCLLENNEAHISRLGECLEINSKANVMGCIQRIRRFLSSKHISPAMTVLPLIRLMRPLLTSLPEIMLSMDRTDWEKRKKHVNILTVAICYKGRAIPIYWKVFDRKGNSSFKDWKEVLTPVIKGLQQMEWLSDIPIHVVADREFASPKLAEWLKIDYGVDATLRMKASMYLKGVGDEMPEVKIATLLLKMTKGSRQVLCNQVVTRKSKFAMDILLKWDKGYEEAMVVATTLDNPNIADEFYGKRFGIEAMHKDWKSNAFEIEKTRVTNPKRIETLLIPIAFAYILCVLEGEQREETGDVRSPPKGKTRMTGLFLNGLRTISIHIRRATIEKFVIFIRNLLQPFFDAWNIPTFI</sequence>
<dbReference type="GO" id="GO:0003677">
    <property type="term" value="F:DNA binding"/>
    <property type="evidence" value="ECO:0007669"/>
    <property type="project" value="InterPro"/>
</dbReference>
<dbReference type="GO" id="GO:0004803">
    <property type="term" value="F:transposase activity"/>
    <property type="evidence" value="ECO:0007669"/>
    <property type="project" value="InterPro"/>
</dbReference>
<protein>
    <recommendedName>
        <fullName evidence="1">Transposase IS4-like domain-containing protein</fullName>
    </recommendedName>
</protein>
<dbReference type="EMBL" id="MT630715">
    <property type="protein sequence ID" value="QNO42164.1"/>
    <property type="molecule type" value="Genomic_DNA"/>
</dbReference>
<dbReference type="Pfam" id="PF01609">
    <property type="entry name" value="DDE_Tnp_1"/>
    <property type="match status" value="1"/>
</dbReference>
<evidence type="ECO:0000259" key="1">
    <source>
        <dbReference type="Pfam" id="PF01609"/>
    </source>
</evidence>
<evidence type="ECO:0000313" key="4">
    <source>
        <dbReference type="EMBL" id="QNO43068.1"/>
    </source>
</evidence>
<reference evidence="4" key="1">
    <citation type="submission" date="2020-06" db="EMBL/GenBank/DDBJ databases">
        <title>Unique genomic features of the anaerobic methanotrophic archaea.</title>
        <authorList>
            <person name="Chadwick G.L."/>
            <person name="Skennerton C.T."/>
            <person name="Laso-Perez R."/>
            <person name="Leu A.O."/>
            <person name="Speth D.R."/>
            <person name="Yu H."/>
            <person name="Morgan-Lang C."/>
            <person name="Hatzenpichler R."/>
            <person name="Goudeau D."/>
            <person name="Malmstrom R."/>
            <person name="Brazelton W.J."/>
            <person name="Woyke T."/>
            <person name="Hallam S.J."/>
            <person name="Tyson G.W."/>
            <person name="Wegener G."/>
            <person name="Boetius A."/>
            <person name="Orphan V."/>
        </authorList>
    </citation>
    <scope>NUCLEOTIDE SEQUENCE</scope>
</reference>
<evidence type="ECO:0000313" key="5">
    <source>
        <dbReference type="EMBL" id="QNO43266.1"/>
    </source>
</evidence>
<gene>
    <name evidence="5" type="ORF">APKMFMID_00014</name>
    <name evidence="2" type="ORF">DFAMPKKG_00009</name>
    <name evidence="4" type="ORF">DICHBKDE_00009</name>
    <name evidence="3" type="ORF">EGGAEEFM_00002</name>
    <name evidence="6" type="ORF">MGFDKJCL_00030</name>
</gene>
<dbReference type="EMBL" id="MT630802">
    <property type="protein sequence ID" value="QNO43266.1"/>
    <property type="molecule type" value="Genomic_DNA"/>
</dbReference>
<dbReference type="AlphaFoldDB" id="A0A7G9Y4Y4"/>
<dbReference type="InterPro" id="IPR002559">
    <property type="entry name" value="Transposase_11"/>
</dbReference>
<dbReference type="InterPro" id="IPR047658">
    <property type="entry name" value="IS4-like_transpos"/>
</dbReference>
<proteinExistence type="predicted"/>
<evidence type="ECO:0000313" key="6">
    <source>
        <dbReference type="EMBL" id="QNO45595.1"/>
    </source>
</evidence>
<dbReference type="NCBIfam" id="NF033591">
    <property type="entry name" value="transpos_IS4_2"/>
    <property type="match status" value="1"/>
</dbReference>
<accession>A0A7G9Y4Y4</accession>
<evidence type="ECO:0000313" key="3">
    <source>
        <dbReference type="EMBL" id="QNO42577.1"/>
    </source>
</evidence>